<feature type="region of interest" description="Disordered" evidence="1">
    <location>
        <begin position="1344"/>
        <end position="1411"/>
    </location>
</feature>
<feature type="region of interest" description="Disordered" evidence="1">
    <location>
        <begin position="1061"/>
        <end position="1093"/>
    </location>
</feature>
<feature type="compositionally biased region" description="Basic and acidic residues" evidence="1">
    <location>
        <begin position="1638"/>
        <end position="1649"/>
    </location>
</feature>
<evidence type="ECO:0000256" key="1">
    <source>
        <dbReference type="SAM" id="MobiDB-lite"/>
    </source>
</evidence>
<organism evidence="2">
    <name type="scientific">Bicyclus anynana</name>
    <name type="common">Squinting bush brown butterfly</name>
    <dbReference type="NCBI Taxonomy" id="110368"/>
    <lineage>
        <taxon>Eukaryota</taxon>
        <taxon>Metazoa</taxon>
        <taxon>Ecdysozoa</taxon>
        <taxon>Arthropoda</taxon>
        <taxon>Hexapoda</taxon>
        <taxon>Insecta</taxon>
        <taxon>Pterygota</taxon>
        <taxon>Neoptera</taxon>
        <taxon>Endopterygota</taxon>
        <taxon>Lepidoptera</taxon>
        <taxon>Glossata</taxon>
        <taxon>Ditrysia</taxon>
        <taxon>Papilionoidea</taxon>
        <taxon>Nymphalidae</taxon>
        <taxon>Satyrinae</taxon>
        <taxon>Satyrini</taxon>
        <taxon>Mycalesina</taxon>
        <taxon>Bicyclus</taxon>
    </lineage>
</organism>
<dbReference type="PANTHER" id="PTHR22928:SF3">
    <property type="entry name" value="TELOMERE-ASSOCIATED PROTEIN RIF1"/>
    <property type="match status" value="1"/>
</dbReference>
<feature type="compositionally biased region" description="Basic and acidic residues" evidence="1">
    <location>
        <begin position="1678"/>
        <end position="1697"/>
    </location>
</feature>
<dbReference type="PANTHER" id="PTHR22928">
    <property type="entry name" value="TELOMERE-ASSOCIATED PROTEIN RIF1"/>
    <property type="match status" value="1"/>
</dbReference>
<feature type="region of interest" description="Disordered" evidence="1">
    <location>
        <begin position="1229"/>
        <end position="1284"/>
    </location>
</feature>
<dbReference type="EMBL" id="KX778610">
    <property type="protein sequence ID" value="AON96647.1"/>
    <property type="molecule type" value="Genomic_DNA"/>
</dbReference>
<feature type="region of interest" description="Disordered" evidence="1">
    <location>
        <begin position="1674"/>
        <end position="1727"/>
    </location>
</feature>
<feature type="region of interest" description="Disordered" evidence="1">
    <location>
        <begin position="1297"/>
        <end position="1318"/>
    </location>
</feature>
<dbReference type="GO" id="GO:0005634">
    <property type="term" value="C:nucleus"/>
    <property type="evidence" value="ECO:0007669"/>
    <property type="project" value="TreeGrafter"/>
</dbReference>
<feature type="region of interest" description="Disordered" evidence="1">
    <location>
        <begin position="993"/>
        <end position="1020"/>
    </location>
</feature>
<evidence type="ECO:0000313" key="2">
    <source>
        <dbReference type="EMBL" id="AON96647.1"/>
    </source>
</evidence>
<dbReference type="GO" id="GO:0140445">
    <property type="term" value="C:chromosome, telomeric repeat region"/>
    <property type="evidence" value="ECO:0007669"/>
    <property type="project" value="TreeGrafter"/>
</dbReference>
<sequence length="2098" mass="237299">MPEECMTERDLLVVVNDLEDYTLNIQNYKTLQNTLDAVDQITAQSAEKLLSLCIRDGIEDLKYAAHTIKIITTLITKTKNGQCSSSPNFVPSAAALVNLLKTSALCTTVEALKTLCFETLNSYPDETLVGLCVNHSDEILELLKLYNQQLIPHEIRVMPIILIGKLLKILPTNEKATFVQHGIDVWFTQFIPIVVQMTTETKNMAILESLELLTDELVKYDYQKNEHWLKVFENIYTPIRYPALIKDILEKGCDYWHRLWIIFIKLLKNQITISIATASPINVLLGCVEMAFKMDIAERRRAFLCWDALINVFSKETNEAMLKKRLKLLMVPLTANNARVEEIVLAKFNTWWHLIRSFESKIDKFLEVILMPFLNFCFGMPGNVFTPGKISEKVKIRCVEAFINIVGHTECEGCVPLPKLNVTVFNTSLLVNYWKKWINYLGSATKICVEQKLRQQNQISDVQIKCVWKSFILTIGDLPENNVRRDLFNETLLLLDWITKDYDGRFISVIVNLLTPTLFENNEKIQSLMKSKDEQNAPAYKIINVLNKLELNNVEDRRTVINNLKLLTNWMMQDSIKTSTKKIEWYVKTLPSHSMVQWTALAESIRSCDRWCPNVLTKVLLWPLKHMNNFVTIEEATAAWHQLHNLRPMLEQSFDNEVVKLMGQSVDQQSCVFISITTIAILQQKLQKEDTDLSEELTLIISSTGNMNGKQMEEIIPSLSSIIIMILNRLKNSENIKIAEQIISIINNIMKVYSLMMKEQTDNVNLVKNLENIFNSLQATLSLEVNTKLKSQLVDQLKECAPYFKHEKMLKKHILSIYKLSSNKDIPDHIAREVLQAFDIVGESSTPNQTQNQKAEIDKFTIPSGKVGKEIKKEASIINTVVENGEEFVVVKSNWKFNPRKLTDNQKEKLQRKREDIPALYQDLSQSQDQFKLTTWKTDSQDTNTTSSKSTNTVDNEDVSLILKNIPNSEFIPKIIENVLVKPESNVILQNNEKQINANNDKPENNKTKKVKTNVRDSKSPRMALKDRVFRNMRNLMENSNLNHDSNVIISNSTENLLKTPLSNKERPCTNVTNSAPSQINSDRPSRVKRKPKKFDDLQLISLGKRRNSLITVDNGADSNDNVDTLSKGEKNEVEQDQDVKHRKLIDNSIKNSSVIINGIDSPNRNENNKSEDNTSDTSDYVTANRTLIIKKEHEHDSIKANISNVLINENNKPIDNISRLHDINNINPTPTETISIDDKDEEPSVPHKTNNNKNDLIRPSNKNNDMFTPNSEIGDANEKEKSEPDIIQICKDGIEEPTCSGDNSNNVDKLSNKQVHSNKKIYKSRIERELAIDMVEGHPFLKAQSEKRSTRKSLVNSPRKKRLSFNSDNAKPKRKVSSKLEKKVKDKDKGNSVTDSQNKEDISASQDFIESSQDSTVTTISVKPFKPQEQLKKMPMVVVHDVELLTLTGTQDFTDVPVDIDITNIEGNSDIELSSNKTNLANLTEEMDTQPVNCTDLKETIDLNEGADIPIVENAGLVSLGKDTQNTPDADTQPVDPDTFLKTNVSYLFGAEENAQVVDISKTSDINDKTTATMAVNNDVNVSPTATAEDLTETLSASVLMDVEKEDSSSSCNNEQRKKDFFDNTLQISPIKSMSPVREHESPSRETSSDYVLIKLTSPVQSNGEPFEICESPEVFTEDKLSPDKRDLSPPREEVSIKNTSPSSALSLKRNRPTMRPGGRAAQMLGLCVPDRLQTLMTSEKPTEAEESKRSPSLNTSVKRNLKALYHNSTSGENNDNINDTDDSNNFLKFERSLPATDCSPSGPILKRKLMDITDEATASPASKRKRVSFHDPPVSTTICVKKYLEPNIVRSPQNSAAKRLERQARSQTAIKSVKRLDNAFKLESILTKAVESFSEANETQIMTDDTEMSSLEDTPVVEVIKPSDLNDTEPICKELVDCQEQIKYIAAELSSPAMKDLLVKDFEGKVETIGDLAKMTELEVNRLCIKAPKVEVAKTALLNYLSTISENKVSEEITPNSELAVSESNDNIENNCTKTQEPDVVELCDTLLEKISNGDDIHNMLSILKDKMVNTLQYDDLMSFCISLLSQLHDKHRLLK</sequence>
<accession>A0A1C9EGN1</accession>
<feature type="region of interest" description="Disordered" evidence="1">
    <location>
        <begin position="1740"/>
        <end position="1760"/>
    </location>
</feature>
<name>A0A1C9EGN1_BICAN</name>
<feature type="compositionally biased region" description="Basic and acidic residues" evidence="1">
    <location>
        <begin position="1742"/>
        <end position="1751"/>
    </location>
</feature>
<feature type="compositionally biased region" description="Polar residues" evidence="1">
    <location>
        <begin position="1156"/>
        <end position="1166"/>
    </location>
</feature>
<feature type="compositionally biased region" description="Polar residues" evidence="1">
    <location>
        <begin position="1070"/>
        <end position="1083"/>
    </location>
</feature>
<feature type="compositionally biased region" description="Polar residues" evidence="1">
    <location>
        <begin position="1698"/>
        <end position="1707"/>
    </location>
</feature>
<dbReference type="SUPFAM" id="SSF48371">
    <property type="entry name" value="ARM repeat"/>
    <property type="match status" value="1"/>
</dbReference>
<feature type="compositionally biased region" description="Polar residues" evidence="1">
    <location>
        <begin position="1301"/>
        <end position="1316"/>
    </location>
</feature>
<feature type="compositionally biased region" description="Basic and acidic residues" evidence="1">
    <location>
        <begin position="1379"/>
        <end position="1391"/>
    </location>
</feature>
<reference evidence="2" key="1">
    <citation type="submission" date="2016-08" db="EMBL/GenBank/DDBJ databases">
        <authorList>
            <person name="Seilhamer J.J."/>
        </authorList>
    </citation>
    <scope>NUCLEOTIDE SEQUENCE</scope>
</reference>
<feature type="compositionally biased region" description="Polar residues" evidence="1">
    <location>
        <begin position="1113"/>
        <end position="1125"/>
    </location>
</feature>
<feature type="region of interest" description="Disordered" evidence="1">
    <location>
        <begin position="1632"/>
        <end position="1651"/>
    </location>
</feature>
<feature type="compositionally biased region" description="Polar residues" evidence="1">
    <location>
        <begin position="1248"/>
        <end position="1272"/>
    </location>
</feature>
<feature type="compositionally biased region" description="Basic and acidic residues" evidence="1">
    <location>
        <begin position="1127"/>
        <end position="1138"/>
    </location>
</feature>
<feature type="region of interest" description="Disordered" evidence="1">
    <location>
        <begin position="1113"/>
        <end position="1138"/>
    </location>
</feature>
<dbReference type="OrthoDB" id="5399929at2759"/>
<proteinExistence type="predicted"/>
<dbReference type="GO" id="GO:0000723">
    <property type="term" value="P:telomere maintenance"/>
    <property type="evidence" value="ECO:0007669"/>
    <property type="project" value="TreeGrafter"/>
</dbReference>
<feature type="region of interest" description="Disordered" evidence="1">
    <location>
        <begin position="1156"/>
        <end position="1179"/>
    </location>
</feature>
<dbReference type="KEGG" id="bany:112043739"/>
<protein>
    <submittedName>
        <fullName evidence="2">Telomere-associated protein RIF1</fullName>
    </submittedName>
</protein>
<dbReference type="InterPro" id="IPR016024">
    <property type="entry name" value="ARM-type_fold"/>
</dbReference>